<keyword evidence="1" id="KW-0812">Transmembrane</keyword>
<sequence length="47" mass="5335">MAIVAFRAYAGSILEMYGLFIFLIHRLHTMAADAKLCRTGQFDTDVR</sequence>
<dbReference type="AlphaFoldDB" id="G5LR90"/>
<evidence type="ECO:0000313" key="2">
    <source>
        <dbReference type="EMBL" id="EHC36263.1"/>
    </source>
</evidence>
<organism evidence="2 3">
    <name type="scientific">Salmonella enterica subsp. enterica serovar Alachua str. R6-377</name>
    <dbReference type="NCBI Taxonomy" id="913241"/>
    <lineage>
        <taxon>Bacteria</taxon>
        <taxon>Pseudomonadati</taxon>
        <taxon>Pseudomonadota</taxon>
        <taxon>Gammaproteobacteria</taxon>
        <taxon>Enterobacterales</taxon>
        <taxon>Enterobacteriaceae</taxon>
        <taxon>Salmonella</taxon>
    </lineage>
</organism>
<feature type="transmembrane region" description="Helical" evidence="1">
    <location>
        <begin position="6"/>
        <end position="25"/>
    </location>
</feature>
<accession>G5LR90</accession>
<dbReference type="EMBL" id="AFCJ01001469">
    <property type="protein sequence ID" value="EHC36263.1"/>
    <property type="molecule type" value="Genomic_DNA"/>
</dbReference>
<name>G5LR90_SALET</name>
<keyword evidence="1" id="KW-1133">Transmembrane helix</keyword>
<keyword evidence="1" id="KW-0472">Membrane</keyword>
<reference evidence="2 3" key="1">
    <citation type="journal article" date="2011" name="BMC Genomics">
        <title>Genome sequencing reveals diversification of virulence factor content and possible host adaptation in distinct subpopulations of Salmonella enterica.</title>
        <authorList>
            <person name="den Bakker H.C."/>
            <person name="Moreno Switt A.I."/>
            <person name="Govoni G."/>
            <person name="Cummings C.A."/>
            <person name="Ranieri M.L."/>
            <person name="Degoricija L."/>
            <person name="Hoelzer K."/>
            <person name="Rodriguez-Rivera L.D."/>
            <person name="Brown S."/>
            <person name="Bolchacova E."/>
            <person name="Furtado M.R."/>
            <person name="Wiedmann M."/>
        </authorList>
    </citation>
    <scope>NUCLEOTIDE SEQUENCE [LARGE SCALE GENOMIC DNA]</scope>
    <source>
        <strain evidence="2 3">R6-377</strain>
    </source>
</reference>
<protein>
    <submittedName>
        <fullName evidence="2">Uncharacterized protein</fullName>
    </submittedName>
</protein>
<gene>
    <name evidence="2" type="ORF">LTSEALA_3411</name>
</gene>
<evidence type="ECO:0000313" key="3">
    <source>
        <dbReference type="Proteomes" id="UP000004642"/>
    </source>
</evidence>
<evidence type="ECO:0000256" key="1">
    <source>
        <dbReference type="SAM" id="Phobius"/>
    </source>
</evidence>
<comment type="caution">
    <text evidence="2">The sequence shown here is derived from an EMBL/GenBank/DDBJ whole genome shotgun (WGS) entry which is preliminary data.</text>
</comment>
<proteinExistence type="predicted"/>
<dbReference type="Proteomes" id="UP000004642">
    <property type="component" value="Unassembled WGS sequence"/>
</dbReference>